<evidence type="ECO:0000313" key="2">
    <source>
        <dbReference type="EMBL" id="MPY10724.1"/>
    </source>
</evidence>
<dbReference type="EMBL" id="VJXX01000002">
    <property type="protein sequence ID" value="MPY10724.1"/>
    <property type="molecule type" value="Genomic_DNA"/>
</dbReference>
<sequence>MPASRLTRRRRPTDRGEENRAFTGALILLILFTAWMLSVFTRLGFVFSEEYFPVNHGIAIVILTGMLGSVGLYLELHDARIRTENPER</sequence>
<reference evidence="3" key="1">
    <citation type="submission" date="2019-07" db="EMBL/GenBank/DDBJ databases">
        <title>Arthrobacter KR32 sp. nov., isolated from mountain cheese made of cows milk.</title>
        <authorList>
            <person name="Flegler A."/>
        </authorList>
    </citation>
    <scope>NUCLEOTIDE SEQUENCE [LARGE SCALE GENOMIC DNA]</scope>
    <source>
        <strain evidence="3">KR32</strain>
    </source>
</reference>
<keyword evidence="3" id="KW-1185">Reference proteome</keyword>
<dbReference type="Proteomes" id="UP000326464">
    <property type="component" value="Unassembled WGS sequence"/>
</dbReference>
<accession>A0A7X1NPP9</accession>
<evidence type="ECO:0000313" key="3">
    <source>
        <dbReference type="Proteomes" id="UP000326464"/>
    </source>
</evidence>
<keyword evidence="1" id="KW-0812">Transmembrane</keyword>
<dbReference type="RefSeq" id="WP_152814294.1">
    <property type="nucleotide sequence ID" value="NZ_VJXX01000002.1"/>
</dbReference>
<keyword evidence="1" id="KW-0472">Membrane</keyword>
<dbReference type="AlphaFoldDB" id="A0A7X1NPP9"/>
<organism evidence="2 3">
    <name type="scientific">Arthrobacter bussei</name>
    <dbReference type="NCBI Taxonomy" id="2594179"/>
    <lineage>
        <taxon>Bacteria</taxon>
        <taxon>Bacillati</taxon>
        <taxon>Actinomycetota</taxon>
        <taxon>Actinomycetes</taxon>
        <taxon>Micrococcales</taxon>
        <taxon>Micrococcaceae</taxon>
        <taxon>Arthrobacter</taxon>
    </lineage>
</organism>
<proteinExistence type="predicted"/>
<name>A0A7X1NPP9_9MICC</name>
<feature type="transmembrane region" description="Helical" evidence="1">
    <location>
        <begin position="57"/>
        <end position="74"/>
    </location>
</feature>
<protein>
    <submittedName>
        <fullName evidence="2">Uncharacterized protein</fullName>
    </submittedName>
</protein>
<comment type="caution">
    <text evidence="2">The sequence shown here is derived from an EMBL/GenBank/DDBJ whole genome shotgun (WGS) entry which is preliminary data.</text>
</comment>
<gene>
    <name evidence="2" type="ORF">FNH21_08325</name>
</gene>
<feature type="transmembrane region" description="Helical" evidence="1">
    <location>
        <begin position="21"/>
        <end position="45"/>
    </location>
</feature>
<evidence type="ECO:0000256" key="1">
    <source>
        <dbReference type="SAM" id="Phobius"/>
    </source>
</evidence>
<keyword evidence="1" id="KW-1133">Transmembrane helix</keyword>